<dbReference type="EMBL" id="GGEC01043469">
    <property type="protein sequence ID" value="MBX23953.1"/>
    <property type="molecule type" value="Transcribed_RNA"/>
</dbReference>
<sequence>MYDVTACLLNGFPFPHFCEENWLGQTSNTYYFGSVSENCETLSSCYCSM</sequence>
<organism evidence="1">
    <name type="scientific">Rhizophora mucronata</name>
    <name type="common">Asiatic mangrove</name>
    <dbReference type="NCBI Taxonomy" id="61149"/>
    <lineage>
        <taxon>Eukaryota</taxon>
        <taxon>Viridiplantae</taxon>
        <taxon>Streptophyta</taxon>
        <taxon>Embryophyta</taxon>
        <taxon>Tracheophyta</taxon>
        <taxon>Spermatophyta</taxon>
        <taxon>Magnoliopsida</taxon>
        <taxon>eudicotyledons</taxon>
        <taxon>Gunneridae</taxon>
        <taxon>Pentapetalae</taxon>
        <taxon>rosids</taxon>
        <taxon>fabids</taxon>
        <taxon>Malpighiales</taxon>
        <taxon>Rhizophoraceae</taxon>
        <taxon>Rhizophora</taxon>
    </lineage>
</organism>
<protein>
    <submittedName>
        <fullName evidence="1">Uncharacterized protein</fullName>
    </submittedName>
</protein>
<evidence type="ECO:0000313" key="1">
    <source>
        <dbReference type="EMBL" id="MBX23953.1"/>
    </source>
</evidence>
<reference evidence="1" key="1">
    <citation type="submission" date="2018-02" db="EMBL/GenBank/DDBJ databases">
        <title>Rhizophora mucronata_Transcriptome.</title>
        <authorList>
            <person name="Meera S.P."/>
            <person name="Sreeshan A."/>
            <person name="Augustine A."/>
        </authorList>
    </citation>
    <scope>NUCLEOTIDE SEQUENCE</scope>
    <source>
        <tissue evidence="1">Leaf</tissue>
    </source>
</reference>
<accession>A0A2P2M149</accession>
<name>A0A2P2M149_RHIMU</name>
<proteinExistence type="predicted"/>
<dbReference type="AlphaFoldDB" id="A0A2P2M149"/>